<comment type="caution">
    <text evidence="2">The sequence shown here is derived from an EMBL/GenBank/DDBJ whole genome shotgun (WGS) entry which is preliminary data.</text>
</comment>
<evidence type="ECO:0000313" key="3">
    <source>
        <dbReference type="Proteomes" id="UP001530400"/>
    </source>
</evidence>
<organism evidence="2 3">
    <name type="scientific">Cyclotella atomus</name>
    <dbReference type="NCBI Taxonomy" id="382360"/>
    <lineage>
        <taxon>Eukaryota</taxon>
        <taxon>Sar</taxon>
        <taxon>Stramenopiles</taxon>
        <taxon>Ochrophyta</taxon>
        <taxon>Bacillariophyta</taxon>
        <taxon>Coscinodiscophyceae</taxon>
        <taxon>Thalassiosirophycidae</taxon>
        <taxon>Stephanodiscales</taxon>
        <taxon>Stephanodiscaceae</taxon>
        <taxon>Cyclotella</taxon>
    </lineage>
</organism>
<proteinExistence type="predicted"/>
<name>A0ABD3QKG7_9STRA</name>
<dbReference type="AlphaFoldDB" id="A0ABD3QKG7"/>
<feature type="region of interest" description="Disordered" evidence="1">
    <location>
        <begin position="137"/>
        <end position="167"/>
    </location>
</feature>
<sequence length="167" mass="19229">MNMFHFSYKQYKSGFDLDKDKTVVCYCPNIQSRKKTFALSSVSYGKICPKLYFQLILRQPPTPPMFDDGTATEYPSTEVVDWNGFRNNNEIRFWADYIDPNKYEYIYDDSEWDEADGDGTLDPILPLLDSEYTDVSVTPESAGADEQVAPDRENRSTKIARLDTALE</sequence>
<keyword evidence="3" id="KW-1185">Reference proteome</keyword>
<dbReference type="Proteomes" id="UP001530400">
    <property type="component" value="Unassembled WGS sequence"/>
</dbReference>
<evidence type="ECO:0000256" key="1">
    <source>
        <dbReference type="SAM" id="MobiDB-lite"/>
    </source>
</evidence>
<accession>A0ABD3QKG7</accession>
<evidence type="ECO:0000313" key="2">
    <source>
        <dbReference type="EMBL" id="KAL3800994.1"/>
    </source>
</evidence>
<dbReference type="EMBL" id="JALLPJ020000146">
    <property type="protein sequence ID" value="KAL3800994.1"/>
    <property type="molecule type" value="Genomic_DNA"/>
</dbReference>
<reference evidence="2 3" key="1">
    <citation type="submission" date="2024-10" db="EMBL/GenBank/DDBJ databases">
        <title>Updated reference genomes for cyclostephanoid diatoms.</title>
        <authorList>
            <person name="Roberts W.R."/>
            <person name="Alverson A.J."/>
        </authorList>
    </citation>
    <scope>NUCLEOTIDE SEQUENCE [LARGE SCALE GENOMIC DNA]</scope>
    <source>
        <strain evidence="2 3">AJA010-31</strain>
    </source>
</reference>
<protein>
    <submittedName>
        <fullName evidence="2">Uncharacterized protein</fullName>
    </submittedName>
</protein>
<gene>
    <name evidence="2" type="ORF">ACHAWO_007103</name>
</gene>